<dbReference type="RefSeq" id="WP_066612994.1">
    <property type="nucleotide sequence ID" value="NZ_KQ976354.1"/>
</dbReference>
<evidence type="ECO:0000259" key="1">
    <source>
        <dbReference type="SMART" id="SM00912"/>
    </source>
</evidence>
<evidence type="ECO:0000313" key="3">
    <source>
        <dbReference type="Proteomes" id="UP000076925"/>
    </source>
</evidence>
<comment type="caution">
    <text evidence="2">The sequence shown here is derived from an EMBL/GenBank/DDBJ whole genome shotgun (WGS) entry which is preliminary data.</text>
</comment>
<evidence type="ECO:0000313" key="2">
    <source>
        <dbReference type="EMBL" id="KYC40675.1"/>
    </source>
</evidence>
<keyword evidence="3" id="KW-1185">Reference proteome</keyword>
<organism evidence="2 3">
    <name type="scientific">Scytonema hofmannii PCC 7110</name>
    <dbReference type="NCBI Taxonomy" id="128403"/>
    <lineage>
        <taxon>Bacteria</taxon>
        <taxon>Bacillati</taxon>
        <taxon>Cyanobacteriota</taxon>
        <taxon>Cyanophyceae</taxon>
        <taxon>Nostocales</taxon>
        <taxon>Scytonemataceae</taxon>
        <taxon>Scytonema</taxon>
    </lineage>
</organism>
<dbReference type="Proteomes" id="UP000076925">
    <property type="component" value="Unassembled WGS sequence"/>
</dbReference>
<gene>
    <name evidence="2" type="ORF">WA1_23820</name>
</gene>
<name>A0A139X7N8_9CYAN</name>
<dbReference type="STRING" id="128403.WA1_23820"/>
<dbReference type="InterPro" id="IPR012334">
    <property type="entry name" value="Pectin_lyas_fold"/>
</dbReference>
<proteinExistence type="predicted"/>
<sequence>MSGISTRWGWLLGIAIAGGYAFWTNCACAQVTPDRTLPNNTNVTQAGSTSIITGGTRASGNLFHSFGEFSVPRSGTAFFNNAVDIQNIISRVTGGSVSNIDGLISANGAANLFLINPNGIIFGRNARLDLGGSFLATTANAIGFGDQGFFSASAPNTPELLTVNPSAFFFNQIAAAPIQNNSVALAGRDLSGFQAFGLRVPDGRSLLLLGGNINMNGGQLNAYGGRVELGGLATPGTVGLGVDGNNLSLSFPDNATRADVFLTNGANVRVDAAGGGSIAVNARNLDILGGSTLIAGIGQRLGSVDSRAGDITLNATGEIKVVGVGNGVLNIVQSQAVGNGGNLTIDTQQLLVRDGAQVSAGTFSVGKAGNLTVNASDSVLLIGRSANGLLPSGLFTQATPNAAGAAGDLLINTPTLLIQDGAQVVTSTFGAGKAGNLTVNASDSVQLVGTSADGQFRTSLSANSAAGDAGDLMINTPTLLVQNGAQVSASTFGAGKGGNLTVNASDSIQVIGTSTDGRINSGLFTQADSDATGNAGNLMINTPKLLIQDGAQVSASTFGAGKGGNLSVNASDSIQVIGESTDGRFASSLSAQANPNAIGDAGNLMINTRQLLVRDGAQVSAGTFGAGKGGSLTVNATDSVQVIGRSADNQFPSSLSAPANPTSTGNAGDLTIKTNTLLVKDGSLVSASTFGAGKGGNLTVDAKDVQLIGTSADGRFSSALSASTESTGNAGNLTIKTNTLLVKDTAQVISGTSGSGNGGNLSVDAQDVQLIGTNADGEVVTGLSTSAQSNSTGDAGDLTIKTNTLLVQDGAGVGVRSFGTGTAGKMTVNARSIRLNNNALLTANTRSAKVNPNREQATININSRDLIMRRGSNIRTNATGENVIGGNINIVTDFLIAVENSDISANSANFRGGNVKINAQGIFGTQFRDMASDRTNDITATGASPEFSGTVELNTPDIDPNSGLVELPTIPVNTEVAQGCYSPNYAQSSFIITGRGGLPPNPKDVLTSDAVELDWVTLNPNIDNFKSPSVSTNPTNPTPEPIVEATGWVFNAKGEVVFTANAPTSPRSSWQKPVECRT</sequence>
<accession>A0A139X7N8</accession>
<dbReference type="NCBIfam" id="TIGR01901">
    <property type="entry name" value="adhes_NPXG"/>
    <property type="match status" value="1"/>
</dbReference>
<dbReference type="SMART" id="SM00912">
    <property type="entry name" value="Haemagg_act"/>
    <property type="match status" value="1"/>
</dbReference>
<dbReference type="EMBL" id="ANNX02000026">
    <property type="protein sequence ID" value="KYC40675.1"/>
    <property type="molecule type" value="Genomic_DNA"/>
</dbReference>
<dbReference type="Gene3D" id="2.160.20.10">
    <property type="entry name" value="Single-stranded right-handed beta-helix, Pectin lyase-like"/>
    <property type="match status" value="3"/>
</dbReference>
<protein>
    <recommendedName>
        <fullName evidence="1">Filamentous haemagglutinin FhaB/tRNA nuclease CdiA-like TPS domain-containing protein</fullName>
    </recommendedName>
</protein>
<dbReference type="AlphaFoldDB" id="A0A139X7N8"/>
<feature type="domain" description="Filamentous haemagglutinin FhaB/tRNA nuclease CdiA-like TPS" evidence="1">
    <location>
        <begin position="32"/>
        <end position="145"/>
    </location>
</feature>
<dbReference type="InterPro" id="IPR011050">
    <property type="entry name" value="Pectin_lyase_fold/virulence"/>
</dbReference>
<dbReference type="Pfam" id="PF05860">
    <property type="entry name" value="TPS"/>
    <property type="match status" value="1"/>
</dbReference>
<reference evidence="2 3" key="1">
    <citation type="journal article" date="2013" name="Genome Biol. Evol.">
        <title>Genomes of Stigonematalean cyanobacteria (subsection V) and the evolution of oxygenic photosynthesis from prokaryotes to plastids.</title>
        <authorList>
            <person name="Dagan T."/>
            <person name="Roettger M."/>
            <person name="Stucken K."/>
            <person name="Landan G."/>
            <person name="Koch R."/>
            <person name="Major P."/>
            <person name="Gould S.B."/>
            <person name="Goremykin V.V."/>
            <person name="Rippka R."/>
            <person name="Tandeau de Marsac N."/>
            <person name="Gugger M."/>
            <person name="Lockhart P.J."/>
            <person name="Allen J.F."/>
            <person name="Brune I."/>
            <person name="Maus I."/>
            <person name="Puhler A."/>
            <person name="Martin W.F."/>
        </authorList>
    </citation>
    <scope>NUCLEOTIDE SEQUENCE [LARGE SCALE GENOMIC DNA]</scope>
    <source>
        <strain evidence="2 3">PCC 7110</strain>
    </source>
</reference>
<dbReference type="SUPFAM" id="SSF51126">
    <property type="entry name" value="Pectin lyase-like"/>
    <property type="match status" value="4"/>
</dbReference>
<dbReference type="OrthoDB" id="524782at2"/>
<dbReference type="InterPro" id="IPR008638">
    <property type="entry name" value="FhaB/CdiA-like_TPS"/>
</dbReference>